<feature type="binding site" evidence="7">
    <location>
        <position position="874"/>
    </location>
    <ligand>
        <name>Zn(2+)</name>
        <dbReference type="ChEBI" id="CHEBI:29105"/>
        <label>2</label>
    </ligand>
</feature>
<dbReference type="InterPro" id="IPR006592">
    <property type="entry name" value="RNA_pol_N"/>
</dbReference>
<dbReference type="GO" id="GO:0000287">
    <property type="term" value="F:magnesium ion binding"/>
    <property type="evidence" value="ECO:0007669"/>
    <property type="project" value="UniProtKB-UniRule"/>
</dbReference>
<feature type="binding site" evidence="7">
    <location>
        <position position="449"/>
    </location>
    <ligand>
        <name>Mg(2+)</name>
        <dbReference type="ChEBI" id="CHEBI:18420"/>
    </ligand>
</feature>
<feature type="binding site" evidence="7">
    <location>
        <position position="871"/>
    </location>
    <ligand>
        <name>Zn(2+)</name>
        <dbReference type="ChEBI" id="CHEBI:29105"/>
        <label>2</label>
    </ligand>
</feature>
<dbReference type="InterPro" id="IPR007083">
    <property type="entry name" value="RNA_pol_Rpb1_4"/>
</dbReference>
<feature type="binding site" evidence="7">
    <location>
        <position position="64"/>
    </location>
    <ligand>
        <name>Zn(2+)</name>
        <dbReference type="ChEBI" id="CHEBI:29105"/>
        <label>1</label>
    </ligand>
</feature>
<evidence type="ECO:0000313" key="11">
    <source>
        <dbReference type="Proteomes" id="UP000705867"/>
    </source>
</evidence>
<keyword evidence="1 7" id="KW-0240">DNA-directed RNA polymerase</keyword>
<dbReference type="SUPFAM" id="SSF64484">
    <property type="entry name" value="beta and beta-prime subunits of DNA dependent RNA-polymerase"/>
    <property type="match status" value="1"/>
</dbReference>
<evidence type="ECO:0000256" key="7">
    <source>
        <dbReference type="HAMAP-Rule" id="MF_01322"/>
    </source>
</evidence>
<dbReference type="Pfam" id="PF00623">
    <property type="entry name" value="RNA_pol_Rpb1_2"/>
    <property type="match status" value="2"/>
</dbReference>
<feature type="binding site" evidence="7">
    <location>
        <position position="80"/>
    </location>
    <ligand>
        <name>Zn(2+)</name>
        <dbReference type="ChEBI" id="CHEBI:29105"/>
        <label>1</label>
    </ligand>
</feature>
<dbReference type="Gene3D" id="2.40.50.100">
    <property type="match status" value="3"/>
</dbReference>
<dbReference type="EC" id="2.7.7.6" evidence="7"/>
<dbReference type="GO" id="GO:0003899">
    <property type="term" value="F:DNA-directed RNA polymerase activity"/>
    <property type="evidence" value="ECO:0007669"/>
    <property type="project" value="UniProtKB-UniRule"/>
</dbReference>
<dbReference type="Pfam" id="PF04997">
    <property type="entry name" value="RNA_pol_Rpb1_1"/>
    <property type="match status" value="1"/>
</dbReference>
<evidence type="ECO:0000313" key="10">
    <source>
        <dbReference type="EMBL" id="MBZ0154952.1"/>
    </source>
</evidence>
<sequence length="1325" mass="144517">MTTRKDTEFHAVQLGILSSEKKLSLSSGEISSPETLDAKTRRPVKGGLLCERIFGPLKKGDCPCGGNKGEKQGTVTCARCGAPLIDPGERRRRFGHIALAAPVVHVWYYKGAQSIIAHLLGLPPRKIERLVLYHLYIVIEPGVSGLKANRFLSLEEYRRLRDRASGLRAETGAEAVRTLLGRLDLPSLARDLRGKAASSLRARARLQIVERFLLSGVPPEWMVMDILLVLPPDLRPTLFMDDGTIAESDLNALYGRVIRKNRNIRTMRRLWAPEILLDCEKRQLQTSVDCLLHNGRTASITSRSQSRFLTSLSDLLGSKQGMFRKNLLAKRVDYSARSPITVGPELRLHQVGLPRALALELYKPFLYAYLIRKGFAPNLRQARKLVEQGKPEVWDALDDAISEHPVIINRAPTLHTLSMQAFAPVLVEGSAIRLHPLVCSGFNADFDGDTVAVYLPLSLEAQIEVRTLMMSVNNLFHPATGASAMSPSQDIILGLYFLTMEREGAKGEGMIFADPEEAERACAGGVVEEHAKVRVRVSGSLVNTTVGRAILFSILPGGIPFSFINKVLKKRDIGALVERCYEVQGKARTVRLLDDLKALGYEYATRSGISLCLDDLHIPLTKAEIVGTAQREVEEVVAHYAQGRISGSERYNKVIDIWTKAADRIADEVMKELKECGVTADDAFAGSGFRTMKGFNSLYIMADSGARGDKNQIRQASGMRGLMAKPSGDIVELPVTASLREGLSGFQYFLSAHGARTGRVAAPLKTPLSGYFTRRLVYAARDVSITKEDCGSIDGIYKEALKEGSVVLQPLDKRIWGSFLADIVTSPVDGTVVAPFNTLVDDSVVQAIINAGVERVKMRSPLTCKAERGVCARCYGVNLGRRIPAEIGDAVGIVAAQSIGEPGTQLTLRSFHGGGTASMRSTLSMLEARYSGVVRFNDLKCVRRSDAALVLINKAGSVSLLDEEGGRERERLPVLYGYELCVEDGQYVEAGHILARWDAYTLPIIAHVGGTVVYKDIKAGDTAREEVDEYGIVRRIITGSTVTLKPGVLVRSADAVYQYPLPPGARVLVQEGGTISPGSALASLPRKASKSMDIAGGLPRVIELFEARVPKNATLISEIDGRVLYGSYSKNKLKITIKGEGISRDYLLPEERTLTVYDGDFVKAGTPLVDGPLNPHDLIAAAGLPSLWTYLIEEAQRVYRSHGVGIHDKHFEVILRQMTDFVLITDPGDSGFPPGRIVSRRNFEQLCVRMRLRGKGALPSARPLLVGITKVPLLSGSFLAAASFQDTVKVLAEAAIEGRIDALESNAARIMAGKKIRAGTGLYAG</sequence>
<dbReference type="InterPro" id="IPR000722">
    <property type="entry name" value="RNA_pol_asu"/>
</dbReference>
<comment type="subunit">
    <text evidence="7">The RNAP catalytic core consists of 2 alpha, 1 beta, 1 beta' and 1 omega subunit. When a sigma factor is associated with the core the holoenzyme is formed, which can initiate transcription.</text>
</comment>
<feature type="binding site" evidence="7">
    <location>
        <position position="447"/>
    </location>
    <ligand>
        <name>Mg(2+)</name>
        <dbReference type="ChEBI" id="CHEBI:18420"/>
    </ligand>
</feature>
<dbReference type="GO" id="GO:0000428">
    <property type="term" value="C:DNA-directed RNA polymerase complex"/>
    <property type="evidence" value="ECO:0007669"/>
    <property type="project" value="UniProtKB-KW"/>
</dbReference>
<comment type="cofactor">
    <cofactor evidence="7">
        <name>Mg(2+)</name>
        <dbReference type="ChEBI" id="CHEBI:18420"/>
    </cofactor>
    <text evidence="7">Binds 1 Mg(2+) ion per subunit.</text>
</comment>
<keyword evidence="7" id="KW-0460">Magnesium</keyword>
<keyword evidence="4 7" id="KW-0479">Metal-binding</keyword>
<dbReference type="InterPro" id="IPR012754">
    <property type="entry name" value="DNA-dir_RpoC_beta_prime_bact"/>
</dbReference>
<proteinExistence type="inferred from homology"/>
<organism evidence="10 11">
    <name type="scientific">Candidatus Nitrobium versatile</name>
    <dbReference type="NCBI Taxonomy" id="2884831"/>
    <lineage>
        <taxon>Bacteria</taxon>
        <taxon>Pseudomonadati</taxon>
        <taxon>Nitrospirota</taxon>
        <taxon>Nitrospiria</taxon>
        <taxon>Nitrospirales</taxon>
        <taxon>Nitrospiraceae</taxon>
        <taxon>Candidatus Nitrobium</taxon>
    </lineage>
</organism>
<dbReference type="GO" id="GO:0006351">
    <property type="term" value="P:DNA-templated transcription"/>
    <property type="evidence" value="ECO:0007669"/>
    <property type="project" value="UniProtKB-UniRule"/>
</dbReference>
<evidence type="ECO:0000256" key="4">
    <source>
        <dbReference type="ARBA" id="ARBA00022723"/>
    </source>
</evidence>
<feature type="binding site" evidence="7">
    <location>
        <position position="77"/>
    </location>
    <ligand>
        <name>Zn(2+)</name>
        <dbReference type="ChEBI" id="CHEBI:29105"/>
        <label>1</label>
    </ligand>
</feature>
<dbReference type="InterPro" id="IPR045867">
    <property type="entry name" value="DNA-dir_RpoC_beta_prime"/>
</dbReference>
<comment type="similarity">
    <text evidence="7 8">Belongs to the RNA polymerase beta' chain family.</text>
</comment>
<dbReference type="Pfam" id="PF05000">
    <property type="entry name" value="RNA_pol_Rpb1_4"/>
    <property type="match status" value="1"/>
</dbReference>
<gene>
    <name evidence="7 10" type="primary">rpoC</name>
    <name evidence="10" type="ORF">K8I29_01905</name>
</gene>
<dbReference type="InterPro" id="IPR007081">
    <property type="entry name" value="RNA_pol_Rpb1_5"/>
</dbReference>
<dbReference type="NCBIfam" id="TIGR02386">
    <property type="entry name" value="rpoC_TIGR"/>
    <property type="match status" value="1"/>
</dbReference>
<evidence type="ECO:0000256" key="1">
    <source>
        <dbReference type="ARBA" id="ARBA00022478"/>
    </source>
</evidence>
<dbReference type="GO" id="GO:0003677">
    <property type="term" value="F:DNA binding"/>
    <property type="evidence" value="ECO:0007669"/>
    <property type="project" value="UniProtKB-UniRule"/>
</dbReference>
<feature type="binding site" evidence="7">
    <location>
        <position position="790"/>
    </location>
    <ligand>
        <name>Zn(2+)</name>
        <dbReference type="ChEBI" id="CHEBI:29105"/>
        <label>2</label>
    </ligand>
</feature>
<keyword evidence="5 7" id="KW-0804">Transcription</keyword>
<evidence type="ECO:0000256" key="3">
    <source>
        <dbReference type="ARBA" id="ARBA00022695"/>
    </source>
</evidence>
<dbReference type="Proteomes" id="UP000705867">
    <property type="component" value="Unassembled WGS sequence"/>
</dbReference>
<dbReference type="CDD" id="cd02655">
    <property type="entry name" value="RNAP_beta'_C"/>
    <property type="match status" value="1"/>
</dbReference>
<dbReference type="InterPro" id="IPR007080">
    <property type="entry name" value="RNA_pol_Rpb1_1"/>
</dbReference>
<protein>
    <recommendedName>
        <fullName evidence="7">DNA-directed RNA polymerase subunit beta'</fullName>
        <shortName evidence="7">RNAP subunit beta'</shortName>
        <ecNumber evidence="7">2.7.7.6</ecNumber>
    </recommendedName>
    <alternativeName>
        <fullName evidence="7">RNA polymerase subunit beta'</fullName>
    </alternativeName>
    <alternativeName>
        <fullName evidence="7">Transcriptase subunit beta'</fullName>
    </alternativeName>
</protein>
<dbReference type="InterPro" id="IPR044893">
    <property type="entry name" value="RNA_pol_Rpb1_clamp_domain"/>
</dbReference>
<dbReference type="Pfam" id="PF04983">
    <property type="entry name" value="RNA_pol_Rpb1_3"/>
    <property type="match status" value="1"/>
</dbReference>
<dbReference type="Gene3D" id="1.10.40.90">
    <property type="match status" value="1"/>
</dbReference>
<evidence type="ECO:0000256" key="5">
    <source>
        <dbReference type="ARBA" id="ARBA00023163"/>
    </source>
</evidence>
<reference evidence="10" key="2">
    <citation type="submission" date="2021-08" db="EMBL/GenBank/DDBJ databases">
        <authorList>
            <person name="Dalcin Martins P."/>
        </authorList>
    </citation>
    <scope>NUCLEOTIDE SEQUENCE</scope>
    <source>
        <strain evidence="10">MAG_39</strain>
    </source>
</reference>
<accession>A0A953M0V2</accession>
<feature type="binding site" evidence="7">
    <location>
        <position position="445"/>
    </location>
    <ligand>
        <name>Mg(2+)</name>
        <dbReference type="ChEBI" id="CHEBI:18420"/>
    </ligand>
</feature>
<evidence type="ECO:0000256" key="2">
    <source>
        <dbReference type="ARBA" id="ARBA00022679"/>
    </source>
</evidence>
<dbReference type="SMART" id="SM00663">
    <property type="entry name" value="RPOLA_N"/>
    <property type="match status" value="1"/>
</dbReference>
<dbReference type="EMBL" id="JAIOIV010000016">
    <property type="protein sequence ID" value="MBZ0154952.1"/>
    <property type="molecule type" value="Genomic_DNA"/>
</dbReference>
<dbReference type="HAMAP" id="MF_01322">
    <property type="entry name" value="RNApol_bact_RpoC"/>
    <property type="match status" value="1"/>
</dbReference>
<dbReference type="Gene3D" id="2.40.40.20">
    <property type="match status" value="1"/>
</dbReference>
<dbReference type="PANTHER" id="PTHR19376:SF54">
    <property type="entry name" value="DNA-DIRECTED RNA POLYMERASE SUBUNIT BETA"/>
    <property type="match status" value="1"/>
</dbReference>
<dbReference type="Gene3D" id="4.10.860.120">
    <property type="entry name" value="RNA polymerase II, clamp domain"/>
    <property type="match status" value="1"/>
</dbReference>
<evidence type="ECO:0000256" key="8">
    <source>
        <dbReference type="RuleBase" id="RU004279"/>
    </source>
</evidence>
<dbReference type="InterPro" id="IPR042102">
    <property type="entry name" value="RNA_pol_Rpb1_3_sf"/>
</dbReference>
<name>A0A953M0V2_9BACT</name>
<dbReference type="Gene3D" id="1.10.274.100">
    <property type="entry name" value="RNA polymerase Rpb1, domain 3"/>
    <property type="match status" value="2"/>
</dbReference>
<dbReference type="InterPro" id="IPR038120">
    <property type="entry name" value="Rpb1_funnel_sf"/>
</dbReference>
<feature type="binding site" evidence="7">
    <location>
        <position position="62"/>
    </location>
    <ligand>
        <name>Zn(2+)</name>
        <dbReference type="ChEBI" id="CHEBI:29105"/>
        <label>1</label>
    </ligand>
</feature>
<dbReference type="GO" id="GO:0008270">
    <property type="term" value="F:zinc ion binding"/>
    <property type="evidence" value="ECO:0007669"/>
    <property type="project" value="UniProtKB-UniRule"/>
</dbReference>
<dbReference type="InterPro" id="IPR007066">
    <property type="entry name" value="RNA_pol_Rpb1_3"/>
</dbReference>
<keyword evidence="2 7" id="KW-0808">Transferase</keyword>
<evidence type="ECO:0000259" key="9">
    <source>
        <dbReference type="SMART" id="SM00663"/>
    </source>
</evidence>
<feature type="binding site" evidence="7">
    <location>
        <position position="864"/>
    </location>
    <ligand>
        <name>Zn(2+)</name>
        <dbReference type="ChEBI" id="CHEBI:29105"/>
        <label>2</label>
    </ligand>
</feature>
<dbReference type="Pfam" id="PF04998">
    <property type="entry name" value="RNA_pol_Rpb1_5"/>
    <property type="match status" value="1"/>
</dbReference>
<feature type="domain" description="RNA polymerase N-terminal" evidence="9">
    <location>
        <begin position="220"/>
        <end position="499"/>
    </location>
</feature>
<dbReference type="Gene3D" id="1.10.1790.20">
    <property type="match status" value="1"/>
</dbReference>
<reference evidence="10" key="1">
    <citation type="journal article" date="2021" name="bioRxiv">
        <title>Unraveling nitrogen, sulfur and carbon metabolic pathways and microbial community transcriptional responses to substrate deprivation and toxicity stresses in a bioreactor mimicking anoxic brackish coastal sediment conditions.</title>
        <authorList>
            <person name="Martins P.D."/>
            <person name="Echeveste M.J."/>
            <person name="Arshad A."/>
            <person name="Kurth J."/>
            <person name="Ouboter H."/>
            <person name="Jetten M.S.M."/>
            <person name="Welte C.U."/>
        </authorList>
    </citation>
    <scope>NUCLEOTIDE SEQUENCE</scope>
    <source>
        <strain evidence="10">MAG_39</strain>
    </source>
</reference>
<comment type="function">
    <text evidence="7 8">DNA-dependent RNA polymerase catalyzes the transcription of DNA into RNA using the four ribonucleoside triphosphates as substrates.</text>
</comment>
<comment type="cofactor">
    <cofactor evidence="7">
        <name>Zn(2+)</name>
        <dbReference type="ChEBI" id="CHEBI:29105"/>
    </cofactor>
    <text evidence="7">Binds 2 Zn(2+) ions per subunit.</text>
</comment>
<comment type="caution">
    <text evidence="10">The sequence shown here is derived from an EMBL/GenBank/DDBJ whole genome shotgun (WGS) entry which is preliminary data.</text>
</comment>
<dbReference type="Gene3D" id="1.10.150.390">
    <property type="match status" value="1"/>
</dbReference>
<dbReference type="Gene3D" id="1.10.132.30">
    <property type="match status" value="1"/>
</dbReference>
<comment type="catalytic activity">
    <reaction evidence="6 7 8">
        <text>RNA(n) + a ribonucleoside 5'-triphosphate = RNA(n+1) + diphosphate</text>
        <dbReference type="Rhea" id="RHEA:21248"/>
        <dbReference type="Rhea" id="RHEA-COMP:14527"/>
        <dbReference type="Rhea" id="RHEA-COMP:17342"/>
        <dbReference type="ChEBI" id="CHEBI:33019"/>
        <dbReference type="ChEBI" id="CHEBI:61557"/>
        <dbReference type="ChEBI" id="CHEBI:140395"/>
        <dbReference type="EC" id="2.7.7.6"/>
    </reaction>
</comment>
<dbReference type="PANTHER" id="PTHR19376">
    <property type="entry name" value="DNA-DIRECTED RNA POLYMERASE"/>
    <property type="match status" value="1"/>
</dbReference>
<evidence type="ECO:0000256" key="6">
    <source>
        <dbReference type="ARBA" id="ARBA00048552"/>
    </source>
</evidence>
<keyword evidence="7" id="KW-0862">Zinc</keyword>
<keyword evidence="3 7" id="KW-0548">Nucleotidyltransferase</keyword>